<comment type="pathway">
    <text evidence="7">Pyrimidine metabolism; dUMP biosynthesis; dUMP from dCTP (dUTP route): step 2/2.</text>
</comment>
<dbReference type="Proteomes" id="UP000198417">
    <property type="component" value="Unassembled WGS sequence"/>
</dbReference>
<dbReference type="InterPro" id="IPR029054">
    <property type="entry name" value="dUTPase-like"/>
</dbReference>
<keyword evidence="3 7" id="KW-0378">Hydrolase</keyword>
<gene>
    <name evidence="7" type="primary">dut</name>
    <name evidence="9" type="ORF">SAMN06265370_106157</name>
</gene>
<evidence type="ECO:0000256" key="1">
    <source>
        <dbReference type="ARBA" id="ARBA00006581"/>
    </source>
</evidence>
<protein>
    <recommendedName>
        <fullName evidence="7">Deoxyuridine 5'-triphosphate nucleotidohydrolase</fullName>
        <shortName evidence="7">dUTPase</shortName>
        <ecNumber evidence="7">3.6.1.23</ecNumber>
    </recommendedName>
    <alternativeName>
        <fullName evidence="7">dUTP pyrophosphatase</fullName>
    </alternativeName>
</protein>
<accession>A0A238WMW9</accession>
<dbReference type="UniPathway" id="UPA00610">
    <property type="reaction ID" value="UER00666"/>
</dbReference>
<comment type="catalytic activity">
    <reaction evidence="6 7">
        <text>dUTP + H2O = dUMP + diphosphate + H(+)</text>
        <dbReference type="Rhea" id="RHEA:10248"/>
        <dbReference type="ChEBI" id="CHEBI:15377"/>
        <dbReference type="ChEBI" id="CHEBI:15378"/>
        <dbReference type="ChEBI" id="CHEBI:33019"/>
        <dbReference type="ChEBI" id="CHEBI:61555"/>
        <dbReference type="ChEBI" id="CHEBI:246422"/>
        <dbReference type="EC" id="3.6.1.23"/>
    </reaction>
</comment>
<evidence type="ECO:0000313" key="10">
    <source>
        <dbReference type="Proteomes" id="UP000198417"/>
    </source>
</evidence>
<dbReference type="CDD" id="cd07557">
    <property type="entry name" value="trimeric_dUTPase"/>
    <property type="match status" value="1"/>
</dbReference>
<dbReference type="RefSeq" id="WP_089270169.1">
    <property type="nucleotide sequence ID" value="NZ_FZNN01000006.1"/>
</dbReference>
<dbReference type="EMBL" id="FZNN01000006">
    <property type="protein sequence ID" value="SNR47731.1"/>
    <property type="molecule type" value="Genomic_DNA"/>
</dbReference>
<sequence length="151" mass="15780">MVIVQVMWDEGADRTLGLPAYATGGAAGADLRAQFADRGAVELAVGARMLVPTGLRLAIPQGYEIQIRPRSGLALKHGIVLPNSPGTIDWDYRGPLGVIVMNLGQVPFRIEHGDRIAQMVLAPVVQASFSLAESLDESARGSGGFGSTGVG</sequence>
<feature type="binding site" evidence="7">
    <location>
        <position position="83"/>
    </location>
    <ligand>
        <name>substrate</name>
    </ligand>
</feature>
<dbReference type="OrthoDB" id="9809956at2"/>
<dbReference type="AlphaFoldDB" id="A0A238WMW9"/>
<feature type="binding site" evidence="7">
    <location>
        <begin position="87"/>
        <end position="89"/>
    </location>
    <ligand>
        <name>substrate</name>
    </ligand>
</feature>
<dbReference type="GO" id="GO:0046081">
    <property type="term" value="P:dUTP catabolic process"/>
    <property type="evidence" value="ECO:0007669"/>
    <property type="project" value="InterPro"/>
</dbReference>
<dbReference type="SUPFAM" id="SSF51283">
    <property type="entry name" value="dUTPase-like"/>
    <property type="match status" value="1"/>
</dbReference>
<comment type="caution">
    <text evidence="7">Lacks conserved residue(s) required for the propagation of feature annotation.</text>
</comment>
<dbReference type="EC" id="3.6.1.23" evidence="7"/>
<evidence type="ECO:0000256" key="4">
    <source>
        <dbReference type="ARBA" id="ARBA00022842"/>
    </source>
</evidence>
<evidence type="ECO:0000259" key="8">
    <source>
        <dbReference type="Pfam" id="PF00692"/>
    </source>
</evidence>
<comment type="cofactor">
    <cofactor evidence="7">
        <name>Mg(2+)</name>
        <dbReference type="ChEBI" id="CHEBI:18420"/>
    </cofactor>
</comment>
<dbReference type="InterPro" id="IPR008181">
    <property type="entry name" value="dUTPase"/>
</dbReference>
<dbReference type="PANTHER" id="PTHR11241">
    <property type="entry name" value="DEOXYURIDINE 5'-TRIPHOSPHATE NUCLEOTIDOHYDROLASE"/>
    <property type="match status" value="1"/>
</dbReference>
<dbReference type="PANTHER" id="PTHR11241:SF0">
    <property type="entry name" value="DEOXYURIDINE 5'-TRIPHOSPHATE NUCLEOTIDOHYDROLASE"/>
    <property type="match status" value="1"/>
</dbReference>
<keyword evidence="4 7" id="KW-0460">Magnesium</keyword>
<evidence type="ECO:0000256" key="5">
    <source>
        <dbReference type="ARBA" id="ARBA00023080"/>
    </source>
</evidence>
<dbReference type="Pfam" id="PF00692">
    <property type="entry name" value="dUTPase"/>
    <property type="match status" value="1"/>
</dbReference>
<comment type="similarity">
    <text evidence="1 7">Belongs to the dUTPase family.</text>
</comment>
<dbReference type="FunFam" id="2.70.40.10:FF:000002">
    <property type="entry name" value="dUTP diphosphatase"/>
    <property type="match status" value="1"/>
</dbReference>
<dbReference type="InterPro" id="IPR033704">
    <property type="entry name" value="dUTPase_trimeric"/>
</dbReference>
<dbReference type="Gene3D" id="2.70.40.10">
    <property type="match status" value="1"/>
</dbReference>
<reference evidence="9 10" key="1">
    <citation type="submission" date="2017-06" db="EMBL/GenBank/DDBJ databases">
        <authorList>
            <person name="Kim H.J."/>
            <person name="Triplett B.A."/>
        </authorList>
    </citation>
    <scope>NUCLEOTIDE SEQUENCE [LARGE SCALE GENOMIC DNA]</scope>
    <source>
        <strain evidence="9 10">DSM 29052</strain>
    </source>
</reference>
<dbReference type="GO" id="GO:0006226">
    <property type="term" value="P:dUMP biosynthetic process"/>
    <property type="evidence" value="ECO:0007669"/>
    <property type="project" value="UniProtKB-UniRule"/>
</dbReference>
<name>A0A238WMW9_9RHOB</name>
<proteinExistence type="inferred from homology"/>
<evidence type="ECO:0000256" key="6">
    <source>
        <dbReference type="ARBA" id="ARBA00047686"/>
    </source>
</evidence>
<feature type="binding site" evidence="7">
    <location>
        <begin position="70"/>
        <end position="72"/>
    </location>
    <ligand>
        <name>substrate</name>
    </ligand>
</feature>
<dbReference type="InterPro" id="IPR036157">
    <property type="entry name" value="dUTPase-like_sf"/>
</dbReference>
<feature type="domain" description="dUTPase-like" evidence="8">
    <location>
        <begin position="18"/>
        <end position="149"/>
    </location>
</feature>
<organism evidence="9 10">
    <name type="scientific">Puniceibacterium sediminis</name>
    <dbReference type="NCBI Taxonomy" id="1608407"/>
    <lineage>
        <taxon>Bacteria</taxon>
        <taxon>Pseudomonadati</taxon>
        <taxon>Pseudomonadota</taxon>
        <taxon>Alphaproteobacteria</taxon>
        <taxon>Rhodobacterales</taxon>
        <taxon>Paracoccaceae</taxon>
        <taxon>Puniceibacterium</taxon>
    </lineage>
</organism>
<evidence type="ECO:0000256" key="7">
    <source>
        <dbReference type="HAMAP-Rule" id="MF_00116"/>
    </source>
</evidence>
<evidence type="ECO:0000256" key="2">
    <source>
        <dbReference type="ARBA" id="ARBA00022723"/>
    </source>
</evidence>
<dbReference type="HAMAP" id="MF_00116">
    <property type="entry name" value="dUTPase_bact"/>
    <property type="match status" value="1"/>
</dbReference>
<dbReference type="GO" id="GO:0000287">
    <property type="term" value="F:magnesium ion binding"/>
    <property type="evidence" value="ECO:0007669"/>
    <property type="project" value="UniProtKB-UniRule"/>
</dbReference>
<evidence type="ECO:0000256" key="3">
    <source>
        <dbReference type="ARBA" id="ARBA00022801"/>
    </source>
</evidence>
<dbReference type="NCBIfam" id="NF001862">
    <property type="entry name" value="PRK00601.1"/>
    <property type="match status" value="1"/>
</dbReference>
<keyword evidence="5 7" id="KW-0546">Nucleotide metabolism</keyword>
<keyword evidence="2 7" id="KW-0479">Metal-binding</keyword>
<comment type="function">
    <text evidence="7">This enzyme is involved in nucleotide metabolism: it produces dUMP, the immediate precursor of thymidine nucleotides and it decreases the intracellular concentration of dUTP so that uracil cannot be incorporated into DNA.</text>
</comment>
<keyword evidence="10" id="KW-1185">Reference proteome</keyword>
<dbReference type="GO" id="GO:0004170">
    <property type="term" value="F:dUTP diphosphatase activity"/>
    <property type="evidence" value="ECO:0007669"/>
    <property type="project" value="UniProtKB-UniRule"/>
</dbReference>
<evidence type="ECO:0000313" key="9">
    <source>
        <dbReference type="EMBL" id="SNR47731.1"/>
    </source>
</evidence>
<dbReference type="NCBIfam" id="TIGR00576">
    <property type="entry name" value="dut"/>
    <property type="match status" value="1"/>
</dbReference>